<feature type="compositionally biased region" description="Basic and acidic residues" evidence="1">
    <location>
        <begin position="17"/>
        <end position="29"/>
    </location>
</feature>
<dbReference type="Proteomes" id="UP000321258">
    <property type="component" value="Unassembled WGS sequence"/>
</dbReference>
<name>A0A512IQI8_9HYPH</name>
<sequence>MSFDVVFTRSAQSVAADHGDLPTLEERTRDEIADLPGEGLEELEKHFFHAFALDDGTEFICSLTADGAVRVDACANEDLSQAA</sequence>
<comment type="caution">
    <text evidence="2">The sequence shown here is derived from an EMBL/GenBank/DDBJ whole genome shotgun (WGS) entry which is preliminary data.</text>
</comment>
<dbReference type="EMBL" id="BJZT01000025">
    <property type="protein sequence ID" value="GEO99983.1"/>
    <property type="molecule type" value="Genomic_DNA"/>
</dbReference>
<protein>
    <recommendedName>
        <fullName evidence="4">Halobacterial output domain-containing protein</fullName>
    </recommendedName>
</protein>
<evidence type="ECO:0000313" key="3">
    <source>
        <dbReference type="Proteomes" id="UP000321258"/>
    </source>
</evidence>
<evidence type="ECO:0000313" key="2">
    <source>
        <dbReference type="EMBL" id="GEO99983.1"/>
    </source>
</evidence>
<feature type="region of interest" description="Disordered" evidence="1">
    <location>
        <begin position="9"/>
        <end position="29"/>
    </location>
</feature>
<accession>A0A512IQI8</accession>
<dbReference type="RefSeq" id="WP_147078852.1">
    <property type="nucleotide sequence ID" value="NZ_BJZT01000025.1"/>
</dbReference>
<proteinExistence type="predicted"/>
<dbReference type="AlphaFoldDB" id="A0A512IQI8"/>
<organism evidence="2 3">
    <name type="scientific">Methylobacterium haplocladii</name>
    <dbReference type="NCBI Taxonomy" id="1176176"/>
    <lineage>
        <taxon>Bacteria</taxon>
        <taxon>Pseudomonadati</taxon>
        <taxon>Pseudomonadota</taxon>
        <taxon>Alphaproteobacteria</taxon>
        <taxon>Hyphomicrobiales</taxon>
        <taxon>Methylobacteriaceae</taxon>
        <taxon>Methylobacterium</taxon>
    </lineage>
</organism>
<reference evidence="2 3" key="1">
    <citation type="submission" date="2019-07" db="EMBL/GenBank/DDBJ databases">
        <title>Whole genome shotgun sequence of Methylobacterium haplocladii NBRC 107714.</title>
        <authorList>
            <person name="Hosoyama A."/>
            <person name="Uohara A."/>
            <person name="Ohji S."/>
            <person name="Ichikawa N."/>
        </authorList>
    </citation>
    <scope>NUCLEOTIDE SEQUENCE [LARGE SCALE GENOMIC DNA]</scope>
    <source>
        <strain evidence="2 3">NBRC 107714</strain>
    </source>
</reference>
<gene>
    <name evidence="2" type="ORF">MHA02_23710</name>
</gene>
<evidence type="ECO:0000256" key="1">
    <source>
        <dbReference type="SAM" id="MobiDB-lite"/>
    </source>
</evidence>
<evidence type="ECO:0008006" key="4">
    <source>
        <dbReference type="Google" id="ProtNLM"/>
    </source>
</evidence>
<dbReference type="OrthoDB" id="7997099at2"/>
<keyword evidence="3" id="KW-1185">Reference proteome</keyword>